<gene>
    <name evidence="1" type="ORF">B4N89_45805</name>
</gene>
<proteinExistence type="predicted"/>
<dbReference type="EMBL" id="MWQN01000005">
    <property type="protein sequence ID" value="OPC76794.1"/>
    <property type="molecule type" value="Genomic_DNA"/>
</dbReference>
<reference evidence="1 2" key="1">
    <citation type="submission" date="2017-03" db="EMBL/GenBank/DDBJ databases">
        <title>Draft genome sequence of Streptomyces scabrisporus NF3, endophyte isolated from Amphipterygium adstringens.</title>
        <authorList>
            <person name="Vazquez M."/>
            <person name="Ceapa C.D."/>
            <person name="Rodriguez Luna D."/>
            <person name="Sanchez Esquivel S."/>
        </authorList>
    </citation>
    <scope>NUCLEOTIDE SEQUENCE [LARGE SCALE GENOMIC DNA]</scope>
    <source>
        <strain evidence="1 2">NF3</strain>
    </source>
</reference>
<comment type="caution">
    <text evidence="1">The sequence shown here is derived from an EMBL/GenBank/DDBJ whole genome shotgun (WGS) entry which is preliminary data.</text>
</comment>
<dbReference type="AlphaFoldDB" id="A0A1T3NIZ2"/>
<organism evidence="1 2">
    <name type="scientific">Embleya scabrispora</name>
    <dbReference type="NCBI Taxonomy" id="159449"/>
    <lineage>
        <taxon>Bacteria</taxon>
        <taxon>Bacillati</taxon>
        <taxon>Actinomycetota</taxon>
        <taxon>Actinomycetes</taxon>
        <taxon>Kitasatosporales</taxon>
        <taxon>Streptomycetaceae</taxon>
        <taxon>Embleya</taxon>
    </lineage>
</organism>
<name>A0A1T3NIZ2_9ACTN</name>
<evidence type="ECO:0000313" key="2">
    <source>
        <dbReference type="Proteomes" id="UP000190037"/>
    </source>
</evidence>
<dbReference type="Proteomes" id="UP000190037">
    <property type="component" value="Unassembled WGS sequence"/>
</dbReference>
<protein>
    <submittedName>
        <fullName evidence="1">Uncharacterized protein</fullName>
    </submittedName>
</protein>
<sequence length="59" mass="6550">MGLKSERSPTPRGIVLFLRRGQVTDDDEEIALHHTRAGRRVRMPAGPAFRVADPDAIGR</sequence>
<keyword evidence="2" id="KW-1185">Reference proteome</keyword>
<dbReference type="STRING" id="159449.B4N89_45805"/>
<evidence type="ECO:0000313" key="1">
    <source>
        <dbReference type="EMBL" id="OPC76794.1"/>
    </source>
</evidence>
<accession>A0A1T3NIZ2</accession>